<dbReference type="GO" id="GO:0005886">
    <property type="term" value="C:plasma membrane"/>
    <property type="evidence" value="ECO:0007669"/>
    <property type="project" value="UniProtKB-SubCell"/>
</dbReference>
<evidence type="ECO:0000256" key="3">
    <source>
        <dbReference type="ARBA" id="ARBA00022692"/>
    </source>
</evidence>
<reference evidence="8 9" key="1">
    <citation type="submission" date="2018-11" db="EMBL/GenBank/DDBJ databases">
        <title>Genomic Encyclopedia of Type Strains, Phase IV (KMG-IV): sequencing the most valuable type-strain genomes for metagenomic binning, comparative biology and taxonomic classification.</title>
        <authorList>
            <person name="Goeker M."/>
        </authorList>
    </citation>
    <scope>NUCLEOTIDE SEQUENCE [LARGE SCALE GENOMIC DNA]</scope>
    <source>
        <strain evidence="8 9">DSM 104731</strain>
    </source>
</reference>
<comment type="subcellular location">
    <subcellularLocation>
        <location evidence="1">Cell membrane</location>
        <topology evidence="1">Multi-pass membrane protein</topology>
    </subcellularLocation>
</comment>
<dbReference type="GO" id="GO:0022857">
    <property type="term" value="F:transmembrane transporter activity"/>
    <property type="evidence" value="ECO:0007669"/>
    <property type="project" value="InterPro"/>
</dbReference>
<dbReference type="Gene3D" id="1.20.1250.20">
    <property type="entry name" value="MFS general substrate transporter like domains"/>
    <property type="match status" value="2"/>
</dbReference>
<name>A0A3N4TZ95_9RHOB</name>
<dbReference type="PANTHER" id="PTHR43124">
    <property type="entry name" value="PURINE EFFLUX PUMP PBUE"/>
    <property type="match status" value="1"/>
</dbReference>
<feature type="transmembrane region" description="Helical" evidence="6">
    <location>
        <begin position="43"/>
        <end position="62"/>
    </location>
</feature>
<feature type="transmembrane region" description="Helical" evidence="6">
    <location>
        <begin position="336"/>
        <end position="359"/>
    </location>
</feature>
<feature type="transmembrane region" description="Helical" evidence="6">
    <location>
        <begin position="272"/>
        <end position="291"/>
    </location>
</feature>
<dbReference type="RefSeq" id="WP_123794042.1">
    <property type="nucleotide sequence ID" value="NZ_RKQK01000005.1"/>
</dbReference>
<gene>
    <name evidence="8" type="ORF">EDD53_2725</name>
</gene>
<dbReference type="InterPro" id="IPR050189">
    <property type="entry name" value="MFS_Efflux_Transporters"/>
</dbReference>
<sequence>MIKGLFWLIAAYSLSQFYRACLAVFAPVLQLEIDLSPDQISTALGIWFVMFSAMQIPVGWLLDNKSPRKTAATFLALGGGLGALVFSSAQGAWAIYVAMALIGIGCAPVLMTSFYIFARLAPSNRFGTLAGIVVGIGSIGNVAASAPLSFAMTLIGWRAVCIALAVGTLLIAYALLKFVADPPKVDRPKSSTGNGFSALVRIWPLYPICVMAAVAYAPSAGLRGSWAGAYLSDIYGLGSDAIGQVTFFMALSMILGALVFGPLDRLIESRKTIVLGATGISLGFIAVLWAGVGSQSIVMITVLLIGIGFFGSAYSQIMNHGRSVLPAHLTGRGVTLINLFSIGGAGVGQFATAQVFAVAPQSPAATPYGAVFATYSILLLLGGLVYAFSRNKVA</sequence>
<accession>A0A3N4TZ95</accession>
<dbReference type="AlphaFoldDB" id="A0A3N4TZ95"/>
<evidence type="ECO:0000256" key="1">
    <source>
        <dbReference type="ARBA" id="ARBA00004651"/>
    </source>
</evidence>
<dbReference type="PANTHER" id="PTHR43124:SF3">
    <property type="entry name" value="CHLORAMPHENICOL EFFLUX PUMP RV0191"/>
    <property type="match status" value="1"/>
</dbReference>
<proteinExistence type="predicted"/>
<dbReference type="InterPro" id="IPR020846">
    <property type="entry name" value="MFS_dom"/>
</dbReference>
<organism evidence="8 9">
    <name type="scientific">Pacificibacter maritimus</name>
    <dbReference type="NCBI Taxonomy" id="762213"/>
    <lineage>
        <taxon>Bacteria</taxon>
        <taxon>Pseudomonadati</taxon>
        <taxon>Pseudomonadota</taxon>
        <taxon>Alphaproteobacteria</taxon>
        <taxon>Rhodobacterales</taxon>
        <taxon>Roseobacteraceae</taxon>
        <taxon>Pacificibacter</taxon>
    </lineage>
</organism>
<feature type="transmembrane region" description="Helical" evidence="6">
    <location>
        <begin position="196"/>
        <end position="217"/>
    </location>
</feature>
<keyword evidence="4 6" id="KW-1133">Transmembrane helix</keyword>
<evidence type="ECO:0000313" key="9">
    <source>
        <dbReference type="Proteomes" id="UP000269689"/>
    </source>
</evidence>
<evidence type="ECO:0000256" key="5">
    <source>
        <dbReference type="ARBA" id="ARBA00023136"/>
    </source>
</evidence>
<dbReference type="OrthoDB" id="272777at2"/>
<feature type="transmembrane region" description="Helical" evidence="6">
    <location>
        <begin position="71"/>
        <end position="89"/>
    </location>
</feature>
<feature type="transmembrane region" description="Helical" evidence="6">
    <location>
        <begin position="129"/>
        <end position="149"/>
    </location>
</feature>
<dbReference type="Pfam" id="PF07690">
    <property type="entry name" value="MFS_1"/>
    <property type="match status" value="1"/>
</dbReference>
<feature type="transmembrane region" description="Helical" evidence="6">
    <location>
        <begin position="155"/>
        <end position="176"/>
    </location>
</feature>
<protein>
    <submittedName>
        <fullName evidence="8">MFS transporter</fullName>
    </submittedName>
</protein>
<evidence type="ECO:0000313" key="8">
    <source>
        <dbReference type="EMBL" id="RPE63128.1"/>
    </source>
</evidence>
<feature type="transmembrane region" description="Helical" evidence="6">
    <location>
        <begin position="241"/>
        <end position="260"/>
    </location>
</feature>
<dbReference type="Proteomes" id="UP000269689">
    <property type="component" value="Unassembled WGS sequence"/>
</dbReference>
<keyword evidence="2" id="KW-1003">Cell membrane</keyword>
<evidence type="ECO:0000256" key="4">
    <source>
        <dbReference type="ARBA" id="ARBA00022989"/>
    </source>
</evidence>
<dbReference type="InterPro" id="IPR036259">
    <property type="entry name" value="MFS_trans_sf"/>
</dbReference>
<evidence type="ECO:0000256" key="2">
    <source>
        <dbReference type="ARBA" id="ARBA00022475"/>
    </source>
</evidence>
<feature type="transmembrane region" description="Helical" evidence="6">
    <location>
        <begin position="365"/>
        <end position="388"/>
    </location>
</feature>
<evidence type="ECO:0000259" key="7">
    <source>
        <dbReference type="PROSITE" id="PS50850"/>
    </source>
</evidence>
<feature type="transmembrane region" description="Helical" evidence="6">
    <location>
        <begin position="297"/>
        <end position="315"/>
    </location>
</feature>
<dbReference type="EMBL" id="RKQK01000005">
    <property type="protein sequence ID" value="RPE63128.1"/>
    <property type="molecule type" value="Genomic_DNA"/>
</dbReference>
<feature type="transmembrane region" description="Helical" evidence="6">
    <location>
        <begin position="95"/>
        <end position="117"/>
    </location>
</feature>
<keyword evidence="3 6" id="KW-0812">Transmembrane</keyword>
<feature type="domain" description="Major facilitator superfamily (MFS) profile" evidence="7">
    <location>
        <begin position="1"/>
        <end position="394"/>
    </location>
</feature>
<dbReference type="PROSITE" id="PS50850">
    <property type="entry name" value="MFS"/>
    <property type="match status" value="1"/>
</dbReference>
<evidence type="ECO:0000256" key="6">
    <source>
        <dbReference type="SAM" id="Phobius"/>
    </source>
</evidence>
<dbReference type="SUPFAM" id="SSF103473">
    <property type="entry name" value="MFS general substrate transporter"/>
    <property type="match status" value="1"/>
</dbReference>
<comment type="caution">
    <text evidence="8">The sequence shown here is derived from an EMBL/GenBank/DDBJ whole genome shotgun (WGS) entry which is preliminary data.</text>
</comment>
<keyword evidence="9" id="KW-1185">Reference proteome</keyword>
<dbReference type="InterPro" id="IPR011701">
    <property type="entry name" value="MFS"/>
</dbReference>
<keyword evidence="5 6" id="KW-0472">Membrane</keyword>